<proteinExistence type="predicted"/>
<dbReference type="EnsemblMetazoa" id="ASIC022197-RA">
    <property type="protein sequence ID" value="ASIC022197-PA"/>
    <property type="gene ID" value="ASIC022197"/>
</dbReference>
<dbReference type="AlphaFoldDB" id="A0A084WUQ6"/>
<evidence type="ECO:0000313" key="3">
    <source>
        <dbReference type="EnsemblMetazoa" id="ASIC022197-PA"/>
    </source>
</evidence>
<feature type="region of interest" description="Disordered" evidence="1">
    <location>
        <begin position="37"/>
        <end position="82"/>
    </location>
</feature>
<sequence length="82" mass="8671">MFSPRSTRVKNEIWCRSERFECSSASEALPGLGQLVYSHPASASGSGERDGKPQHYSAGGSSNCADSKPQEGASDNDHRVGG</sequence>
<name>A0A084WUQ6_ANOSI</name>
<protein>
    <submittedName>
        <fullName evidence="2 3">Receptor-type tyrosine-protein phosphatase V-like protein</fullName>
    </submittedName>
</protein>
<keyword evidence="2" id="KW-0675">Receptor</keyword>
<gene>
    <name evidence="2" type="ORF">ZHAS_00022197</name>
</gene>
<evidence type="ECO:0000313" key="4">
    <source>
        <dbReference type="Proteomes" id="UP000030765"/>
    </source>
</evidence>
<evidence type="ECO:0000313" key="2">
    <source>
        <dbReference type="EMBL" id="KFB53950.1"/>
    </source>
</evidence>
<dbReference type="Proteomes" id="UP000030765">
    <property type="component" value="Unassembled WGS sequence"/>
</dbReference>
<dbReference type="VEuPathDB" id="VectorBase:ASIS014137"/>
<reference evidence="3" key="2">
    <citation type="submission" date="2020-05" db="UniProtKB">
        <authorList>
            <consortium name="EnsemblMetazoa"/>
        </authorList>
    </citation>
    <scope>IDENTIFICATION</scope>
</reference>
<keyword evidence="4" id="KW-1185">Reference proteome</keyword>
<dbReference type="EMBL" id="KE525423">
    <property type="protein sequence ID" value="KFB53950.1"/>
    <property type="molecule type" value="Genomic_DNA"/>
</dbReference>
<dbReference type="EMBL" id="ATLV01027104">
    <property type="status" value="NOT_ANNOTATED_CDS"/>
    <property type="molecule type" value="Genomic_DNA"/>
</dbReference>
<dbReference type="VEuPathDB" id="VectorBase:ASIC022197"/>
<accession>A0A084WUQ6</accession>
<organism evidence="2">
    <name type="scientific">Anopheles sinensis</name>
    <name type="common">Mosquito</name>
    <dbReference type="NCBI Taxonomy" id="74873"/>
    <lineage>
        <taxon>Eukaryota</taxon>
        <taxon>Metazoa</taxon>
        <taxon>Ecdysozoa</taxon>
        <taxon>Arthropoda</taxon>
        <taxon>Hexapoda</taxon>
        <taxon>Insecta</taxon>
        <taxon>Pterygota</taxon>
        <taxon>Neoptera</taxon>
        <taxon>Endopterygota</taxon>
        <taxon>Diptera</taxon>
        <taxon>Nematocera</taxon>
        <taxon>Culicoidea</taxon>
        <taxon>Culicidae</taxon>
        <taxon>Anophelinae</taxon>
        <taxon>Anopheles</taxon>
    </lineage>
</organism>
<reference evidence="2 4" key="1">
    <citation type="journal article" date="2014" name="BMC Genomics">
        <title>Genome sequence of Anopheles sinensis provides insight into genetics basis of mosquito competence for malaria parasites.</title>
        <authorList>
            <person name="Zhou D."/>
            <person name="Zhang D."/>
            <person name="Ding G."/>
            <person name="Shi L."/>
            <person name="Hou Q."/>
            <person name="Ye Y."/>
            <person name="Xu Y."/>
            <person name="Zhou H."/>
            <person name="Xiong C."/>
            <person name="Li S."/>
            <person name="Yu J."/>
            <person name="Hong S."/>
            <person name="Yu X."/>
            <person name="Zou P."/>
            <person name="Chen C."/>
            <person name="Chang X."/>
            <person name="Wang W."/>
            <person name="Lv Y."/>
            <person name="Sun Y."/>
            <person name="Ma L."/>
            <person name="Shen B."/>
            <person name="Zhu C."/>
        </authorList>
    </citation>
    <scope>NUCLEOTIDE SEQUENCE [LARGE SCALE GENOMIC DNA]</scope>
</reference>
<evidence type="ECO:0000256" key="1">
    <source>
        <dbReference type="SAM" id="MobiDB-lite"/>
    </source>
</evidence>